<evidence type="ECO:0000256" key="1">
    <source>
        <dbReference type="SAM" id="MobiDB-lite"/>
    </source>
</evidence>
<sequence>MTLTDLIERFASELSMADDVTLGMIEALRVARRTGGDFCPPDFDKETATPEANAREQIRRGEGDRASEDARIRLLNPLLKTTSVEARLLSLRRGYQARREAVADAAKQLVDAALKADIDEFLIGIFEAREQEISQYREHRMERQVADGKYDPILDLADRMARHHGVHHEHLKLLTDDDESAIAGIVLDRVVECSRRARG</sequence>
<protein>
    <submittedName>
        <fullName evidence="2">Uncharacterized protein</fullName>
    </submittedName>
</protein>
<feature type="region of interest" description="Disordered" evidence="1">
    <location>
        <begin position="40"/>
        <end position="66"/>
    </location>
</feature>
<dbReference type="Proteomes" id="UP000570166">
    <property type="component" value="Unassembled WGS sequence"/>
</dbReference>
<proteinExistence type="predicted"/>
<dbReference type="EMBL" id="JACEIB010000001">
    <property type="protein sequence ID" value="MBA2933075.1"/>
    <property type="molecule type" value="Genomic_DNA"/>
</dbReference>
<keyword evidence="3" id="KW-1185">Reference proteome</keyword>
<accession>A0A838L348</accession>
<comment type="caution">
    <text evidence="2">The sequence shown here is derived from an EMBL/GenBank/DDBJ whole genome shotgun (WGS) entry which is preliminary data.</text>
</comment>
<reference evidence="2 3" key="1">
    <citation type="submission" date="2020-07" db="EMBL/GenBank/DDBJ databases">
        <authorList>
            <person name="Sun Q."/>
        </authorList>
    </citation>
    <scope>NUCLEOTIDE SEQUENCE [LARGE SCALE GENOMIC DNA]</scope>
    <source>
        <strain evidence="2 3">CGMCC 1.13654</strain>
    </source>
</reference>
<dbReference type="RefSeq" id="WP_160365134.1">
    <property type="nucleotide sequence ID" value="NZ_JACEIB010000001.1"/>
</dbReference>
<name>A0A838L348_9SPHN</name>
<evidence type="ECO:0000313" key="2">
    <source>
        <dbReference type="EMBL" id="MBA2933075.1"/>
    </source>
</evidence>
<organism evidence="2 3">
    <name type="scientific">Sphingomonas chungangi</name>
    <dbReference type="NCBI Taxonomy" id="2683589"/>
    <lineage>
        <taxon>Bacteria</taxon>
        <taxon>Pseudomonadati</taxon>
        <taxon>Pseudomonadota</taxon>
        <taxon>Alphaproteobacteria</taxon>
        <taxon>Sphingomonadales</taxon>
        <taxon>Sphingomonadaceae</taxon>
        <taxon>Sphingomonas</taxon>
    </lineage>
</organism>
<gene>
    <name evidence="2" type="ORF">HZF05_03085</name>
</gene>
<dbReference type="AlphaFoldDB" id="A0A838L348"/>
<evidence type="ECO:0000313" key="3">
    <source>
        <dbReference type="Proteomes" id="UP000570166"/>
    </source>
</evidence>
<feature type="compositionally biased region" description="Basic and acidic residues" evidence="1">
    <location>
        <begin position="42"/>
        <end position="66"/>
    </location>
</feature>